<accession>A0A6J5QFR5</accession>
<protein>
    <submittedName>
        <fullName evidence="2">Uncharacterized protein</fullName>
    </submittedName>
</protein>
<organism evidence="2">
    <name type="scientific">uncultured Caudovirales phage</name>
    <dbReference type="NCBI Taxonomy" id="2100421"/>
    <lineage>
        <taxon>Viruses</taxon>
        <taxon>Duplodnaviria</taxon>
        <taxon>Heunggongvirae</taxon>
        <taxon>Uroviricota</taxon>
        <taxon>Caudoviricetes</taxon>
        <taxon>Peduoviridae</taxon>
        <taxon>Maltschvirus</taxon>
        <taxon>Maltschvirus maltsch</taxon>
    </lineage>
</organism>
<dbReference type="EMBL" id="LR796490">
    <property type="protein sequence ID" value="CAB4147355.1"/>
    <property type="molecule type" value="Genomic_DNA"/>
</dbReference>
<dbReference type="EMBL" id="LR797483">
    <property type="protein sequence ID" value="CAB4219596.1"/>
    <property type="molecule type" value="Genomic_DNA"/>
</dbReference>
<dbReference type="EMBL" id="LR797116">
    <property type="protein sequence ID" value="CAB4187890.1"/>
    <property type="molecule type" value="Genomic_DNA"/>
</dbReference>
<evidence type="ECO:0000313" key="2">
    <source>
        <dbReference type="EMBL" id="CAB4178514.1"/>
    </source>
</evidence>
<dbReference type="EMBL" id="LR796968">
    <property type="protein sequence ID" value="CAB4178514.1"/>
    <property type="molecule type" value="Genomic_DNA"/>
</dbReference>
<gene>
    <name evidence="2" type="ORF">UFOVP1017_24</name>
    <name evidence="3" type="ORF">UFOVP1168_24</name>
    <name evidence="4" type="ORF">UFOVP1617_29</name>
    <name evidence="1" type="ORF">UFOVP511_24</name>
</gene>
<evidence type="ECO:0000313" key="4">
    <source>
        <dbReference type="EMBL" id="CAB4219596.1"/>
    </source>
</evidence>
<proteinExistence type="predicted"/>
<evidence type="ECO:0000313" key="1">
    <source>
        <dbReference type="EMBL" id="CAB4147355.1"/>
    </source>
</evidence>
<sequence>MNTNENTNTAPIAYVFGDRAAYTGKVVEAYGGTFYEVRMLEGHLKGQLKAVKQPPMPKAEAQS</sequence>
<reference evidence="2" key="1">
    <citation type="submission" date="2020-05" db="EMBL/GenBank/DDBJ databases">
        <authorList>
            <person name="Chiriac C."/>
            <person name="Salcher M."/>
            <person name="Ghai R."/>
            <person name="Kavagutti S V."/>
        </authorList>
    </citation>
    <scope>NUCLEOTIDE SEQUENCE</scope>
</reference>
<evidence type="ECO:0000313" key="3">
    <source>
        <dbReference type="EMBL" id="CAB4187890.1"/>
    </source>
</evidence>
<name>A0A6J5QFR5_9CAUD</name>